<organism evidence="2 3">
    <name type="scientific">Methylobacterium pseudosasicola</name>
    <dbReference type="NCBI Taxonomy" id="582667"/>
    <lineage>
        <taxon>Bacteria</taxon>
        <taxon>Pseudomonadati</taxon>
        <taxon>Pseudomonadota</taxon>
        <taxon>Alphaproteobacteria</taxon>
        <taxon>Hyphomicrobiales</taxon>
        <taxon>Methylobacteriaceae</taxon>
        <taxon>Methylobacterium</taxon>
    </lineage>
</organism>
<dbReference type="EMBL" id="FOTK01000004">
    <property type="protein sequence ID" value="SFL38375.1"/>
    <property type="molecule type" value="Genomic_DNA"/>
</dbReference>
<evidence type="ECO:0000313" key="2">
    <source>
        <dbReference type="EMBL" id="SFL38375.1"/>
    </source>
</evidence>
<dbReference type="Proteomes" id="UP000199048">
    <property type="component" value="Unassembled WGS sequence"/>
</dbReference>
<proteinExistence type="predicted"/>
<dbReference type="InterPro" id="IPR049250">
    <property type="entry name" value="DUF6883"/>
</dbReference>
<name>A0A1I4H887_9HYPH</name>
<protein>
    <recommendedName>
        <fullName evidence="1">DUF6883 domain-containing protein</fullName>
    </recommendedName>
</protein>
<dbReference type="RefSeq" id="WP_092038011.1">
    <property type="nucleotide sequence ID" value="NZ_FOTK01000004.1"/>
</dbReference>
<keyword evidence="3" id="KW-1185">Reference proteome</keyword>
<accession>A0A1I4H887</accession>
<feature type="domain" description="DUF6883" evidence="1">
    <location>
        <begin position="12"/>
        <end position="113"/>
    </location>
</feature>
<dbReference type="STRING" id="582667.SAMN05192568_100484"/>
<evidence type="ECO:0000259" key="1">
    <source>
        <dbReference type="Pfam" id="PF21814"/>
    </source>
</evidence>
<sequence length="121" mass="13480">MIGPVGYPVQFRVDDDKVRRYLLDPDHEDGGPKCAFLLSVGFSIDDPITLMTALVGHPTPSTLTRAYPVPYGLRYHFKGPMPCPDGTVANIRTVWQVDDQPGLHPARFITLKPLRKAPRDP</sequence>
<dbReference type="OrthoDB" id="33315at2"/>
<dbReference type="AlphaFoldDB" id="A0A1I4H887"/>
<evidence type="ECO:0000313" key="3">
    <source>
        <dbReference type="Proteomes" id="UP000199048"/>
    </source>
</evidence>
<gene>
    <name evidence="2" type="ORF">SAMN05192568_100484</name>
</gene>
<dbReference type="Pfam" id="PF21814">
    <property type="entry name" value="DUF6883"/>
    <property type="match status" value="1"/>
</dbReference>
<reference evidence="3" key="1">
    <citation type="submission" date="2016-10" db="EMBL/GenBank/DDBJ databases">
        <authorList>
            <person name="Varghese N."/>
            <person name="Submissions S."/>
        </authorList>
    </citation>
    <scope>NUCLEOTIDE SEQUENCE [LARGE SCALE GENOMIC DNA]</scope>
    <source>
        <strain evidence="3">BL36</strain>
    </source>
</reference>